<organism evidence="1 2">
    <name type="scientific">Exiguobacterium chiriqhucha RW-2</name>
    <dbReference type="NCBI Taxonomy" id="1345023"/>
    <lineage>
        <taxon>Bacteria</taxon>
        <taxon>Bacillati</taxon>
        <taxon>Bacillota</taxon>
        <taxon>Bacilli</taxon>
        <taxon>Bacillales</taxon>
        <taxon>Bacillales Family XII. Incertae Sedis</taxon>
        <taxon>Exiguobacterium</taxon>
    </lineage>
</organism>
<dbReference type="InterPro" id="IPR003718">
    <property type="entry name" value="OsmC/Ohr_fam"/>
</dbReference>
<dbReference type="PATRIC" id="fig|1345023.5.peg.2187"/>
<evidence type="ECO:0000313" key="2">
    <source>
        <dbReference type="Proteomes" id="UP000016464"/>
    </source>
</evidence>
<keyword evidence="2" id="KW-1185">Reference proteome</keyword>
<reference evidence="1 2" key="1">
    <citation type="journal article" date="2013" name="Genome Announc.">
        <title>Draft Genome Sequence of Exiguobacterium pavilionensis Strain RW-2, with Wide Thermal, Salinity, and pH Tolerance, Isolated from Modern Freshwater Microbialites.</title>
        <authorList>
            <person name="White R.A.III."/>
            <person name="Grassa C.J."/>
            <person name="Suttle C.A."/>
        </authorList>
    </citation>
    <scope>NUCLEOTIDE SEQUENCE [LARGE SCALE GENOMIC DNA]</scope>
    <source>
        <strain evidence="1 2">RW-2</strain>
    </source>
</reference>
<dbReference type="eggNOG" id="COG1765">
    <property type="taxonomic scope" value="Bacteria"/>
</dbReference>
<dbReference type="EMBL" id="ATCL01000020">
    <property type="protein sequence ID" value="ERG66714.1"/>
    <property type="molecule type" value="Genomic_DNA"/>
</dbReference>
<evidence type="ECO:0000313" key="1">
    <source>
        <dbReference type="EMBL" id="ERG66714.1"/>
    </source>
</evidence>
<accession>U1LVS5</accession>
<dbReference type="STRING" id="1385984.GCA_000702565_01586"/>
<dbReference type="PANTHER" id="PTHR34352:SF1">
    <property type="entry name" value="PROTEIN YHFA"/>
    <property type="match status" value="1"/>
</dbReference>
<dbReference type="Pfam" id="PF02566">
    <property type="entry name" value="OsmC"/>
    <property type="match status" value="1"/>
</dbReference>
<dbReference type="RefSeq" id="WP_021067343.1">
    <property type="nucleotide sequence ID" value="NZ_ATCL01000020.1"/>
</dbReference>
<dbReference type="InterPro" id="IPR015946">
    <property type="entry name" value="KH_dom-like_a/b"/>
</dbReference>
<sequence>MHLQVNWKQGMAFQTTTPSGHDVTLDAGEDVGGLNTGPRPTEMLLQATAACTGIDIVSILHKMRLPLERFEMKIDGVRATEHPKKFTAIHILYVLDGDMPEERVRRAIELSVDRYCSVSHSLNATMTYSYQLNGGEVVPFT</sequence>
<dbReference type="OrthoDB" id="9804010at2"/>
<dbReference type="PANTHER" id="PTHR34352">
    <property type="entry name" value="PROTEIN YHFA"/>
    <property type="match status" value="1"/>
</dbReference>
<dbReference type="SUPFAM" id="SSF82784">
    <property type="entry name" value="OsmC-like"/>
    <property type="match status" value="1"/>
</dbReference>
<comment type="caution">
    <text evidence="1">The sequence shown here is derived from an EMBL/GenBank/DDBJ whole genome shotgun (WGS) entry which is preliminary data.</text>
</comment>
<dbReference type="AlphaFoldDB" id="U1LVS5"/>
<dbReference type="Proteomes" id="UP000016464">
    <property type="component" value="Unassembled WGS sequence"/>
</dbReference>
<name>U1LVS5_9BACL</name>
<gene>
    <name evidence="1" type="ORF">M467_05415</name>
</gene>
<protein>
    <submittedName>
        <fullName evidence="1">Peroxiredoxin</fullName>
    </submittedName>
</protein>
<dbReference type="InterPro" id="IPR036102">
    <property type="entry name" value="OsmC/Ohrsf"/>
</dbReference>
<proteinExistence type="predicted"/>
<dbReference type="Gene3D" id="3.30.300.20">
    <property type="match status" value="1"/>
</dbReference>
<dbReference type="Gene3D" id="2.20.25.10">
    <property type="match status" value="1"/>
</dbReference>